<dbReference type="Pfam" id="PF05166">
    <property type="entry name" value="YcgL"/>
    <property type="match status" value="1"/>
</dbReference>
<evidence type="ECO:0000256" key="1">
    <source>
        <dbReference type="HAMAP-Rule" id="MF_01866"/>
    </source>
</evidence>
<dbReference type="Proteomes" id="UP000190064">
    <property type="component" value="Unassembled WGS sequence"/>
</dbReference>
<protein>
    <recommendedName>
        <fullName evidence="1">YcgL domain-containing protein BTA35_0213705</fullName>
    </recommendedName>
</protein>
<dbReference type="PANTHER" id="PTHR38109:SF1">
    <property type="entry name" value="PROTEIN YCGL"/>
    <property type="match status" value="1"/>
</dbReference>
<accession>A0A1T1H926</accession>
<keyword evidence="4" id="KW-1185">Reference proteome</keyword>
<reference evidence="3" key="1">
    <citation type="submission" date="2017-02" db="EMBL/GenBank/DDBJ databases">
        <title>Draft Genome Sequence of the Salt Water Bacterium Oceanospirillum linum ATCC 11336.</title>
        <authorList>
            <person name="Trachtenberg A.M."/>
            <person name="Carney J.G."/>
            <person name="Linnane J.D."/>
            <person name="Rheaume B.A."/>
            <person name="Pitts N.L."/>
            <person name="Mykles D.L."/>
            <person name="Maclea K.S."/>
        </authorList>
    </citation>
    <scope>NUCLEOTIDE SEQUENCE [LARGE SCALE GENOMIC DNA]</scope>
    <source>
        <strain evidence="3">ATCC 11336</strain>
    </source>
</reference>
<dbReference type="Gene3D" id="3.10.510.20">
    <property type="entry name" value="YcgL domain"/>
    <property type="match status" value="1"/>
</dbReference>
<dbReference type="SUPFAM" id="SSF160191">
    <property type="entry name" value="YcgL-like"/>
    <property type="match status" value="1"/>
</dbReference>
<evidence type="ECO:0000313" key="4">
    <source>
        <dbReference type="Proteomes" id="UP000190064"/>
    </source>
</evidence>
<dbReference type="HAMAP" id="MF_01866">
    <property type="entry name" value="UPF0745"/>
    <property type="match status" value="1"/>
</dbReference>
<name>A0A1T1H926_OCELI</name>
<gene>
    <name evidence="3" type="ORF">BTA35_0213705</name>
</gene>
<dbReference type="PROSITE" id="PS51648">
    <property type="entry name" value="YCGL"/>
    <property type="match status" value="1"/>
</dbReference>
<feature type="domain" description="YcgL" evidence="2">
    <location>
        <begin position="8"/>
        <end position="92"/>
    </location>
</feature>
<organism evidence="3 4">
    <name type="scientific">Oceanospirillum linum</name>
    <dbReference type="NCBI Taxonomy" id="966"/>
    <lineage>
        <taxon>Bacteria</taxon>
        <taxon>Pseudomonadati</taxon>
        <taxon>Pseudomonadota</taxon>
        <taxon>Gammaproteobacteria</taxon>
        <taxon>Oceanospirillales</taxon>
        <taxon>Oceanospirillaceae</taxon>
        <taxon>Oceanospirillum</taxon>
    </lineage>
</organism>
<dbReference type="InterPro" id="IPR038068">
    <property type="entry name" value="YcgL-like_sf"/>
</dbReference>
<proteinExistence type="inferred from homology"/>
<dbReference type="STRING" id="966.BTA35_0213705"/>
<dbReference type="PANTHER" id="PTHR38109">
    <property type="entry name" value="PROTEIN YCGL"/>
    <property type="match status" value="1"/>
</dbReference>
<dbReference type="InterPro" id="IPR027354">
    <property type="entry name" value="YcgL_dom"/>
</dbReference>
<comment type="caution">
    <text evidence="3">The sequence shown here is derived from an EMBL/GenBank/DDBJ whole genome shotgun (WGS) entry which is preliminary data.</text>
</comment>
<sequence length="100" mass="11821">MTGKTVKVICEVFKSPRKDEMYIYVDKKEGLKRVPKELLEIFGTPKTVMTMLIREEKDLARVKSEDVLRDIREKGFYLQMPPKKDEYLLDLYKAPTEGKY</sequence>
<dbReference type="EMBL" id="MTSD02000007">
    <property type="protein sequence ID" value="OOV86369.1"/>
    <property type="molecule type" value="Genomic_DNA"/>
</dbReference>
<evidence type="ECO:0000259" key="2">
    <source>
        <dbReference type="PROSITE" id="PS51648"/>
    </source>
</evidence>
<evidence type="ECO:0000313" key="3">
    <source>
        <dbReference type="EMBL" id="OOV86369.1"/>
    </source>
</evidence>
<dbReference type="AlphaFoldDB" id="A0A1T1H926"/>